<protein>
    <recommendedName>
        <fullName evidence="6">Transcriptional regulatory protein</fullName>
    </recommendedName>
</protein>
<dbReference type="InterPro" id="IPR029072">
    <property type="entry name" value="YebC-like"/>
</dbReference>
<dbReference type="InterPro" id="IPR017856">
    <property type="entry name" value="Integrase-like_N"/>
</dbReference>
<feature type="domain" description="TACO1/YebC-like N-terminal" evidence="3">
    <location>
        <begin position="85"/>
        <end position="154"/>
    </location>
</feature>
<dbReference type="FunFam" id="3.30.70.980:FF:000011">
    <property type="entry name" value="Putative transcriptional regulatory protein"/>
    <property type="match status" value="1"/>
</dbReference>
<feature type="domain" description="TACO1/YebC-like second and third" evidence="2">
    <location>
        <begin position="162"/>
        <end position="326"/>
    </location>
</feature>
<dbReference type="HAMAP" id="MF_00693">
    <property type="entry name" value="Transcrip_reg_TACO1"/>
    <property type="match status" value="1"/>
</dbReference>
<dbReference type="PANTHER" id="PTHR12532">
    <property type="entry name" value="TRANSLATIONAL ACTIVATOR OF CYTOCHROME C OXIDASE 1"/>
    <property type="match status" value="1"/>
</dbReference>
<comment type="similarity">
    <text evidence="1">Belongs to the TACO1 family.</text>
</comment>
<proteinExistence type="inferred from homology"/>
<evidence type="ECO:0000313" key="4">
    <source>
        <dbReference type="EMBL" id="VVB09025.1"/>
    </source>
</evidence>
<dbReference type="EMBL" id="CABITT030000006">
    <property type="protein sequence ID" value="VVB09025.1"/>
    <property type="molecule type" value="Genomic_DNA"/>
</dbReference>
<dbReference type="OrthoDB" id="2017544at2759"/>
<dbReference type="AlphaFoldDB" id="A0A565C5Z0"/>
<dbReference type="Pfam" id="PF20772">
    <property type="entry name" value="TACO1_YebC_N"/>
    <property type="match status" value="1"/>
</dbReference>
<dbReference type="InterPro" id="IPR026564">
    <property type="entry name" value="Transcrip_reg_TACO1-like_dom3"/>
</dbReference>
<reference evidence="4" key="1">
    <citation type="submission" date="2019-07" db="EMBL/GenBank/DDBJ databases">
        <authorList>
            <person name="Dittberner H."/>
        </authorList>
    </citation>
    <scope>NUCLEOTIDE SEQUENCE [LARGE SCALE GENOMIC DNA]</scope>
</reference>
<dbReference type="FunFam" id="1.10.10.200:FF:000006">
    <property type="entry name" value="Putative transcriptional regulatory protein"/>
    <property type="match status" value="1"/>
</dbReference>
<dbReference type="Gene3D" id="3.30.70.980">
    <property type="match status" value="2"/>
</dbReference>
<organism evidence="4 5">
    <name type="scientific">Arabis nemorensis</name>
    <dbReference type="NCBI Taxonomy" id="586526"/>
    <lineage>
        <taxon>Eukaryota</taxon>
        <taxon>Viridiplantae</taxon>
        <taxon>Streptophyta</taxon>
        <taxon>Embryophyta</taxon>
        <taxon>Tracheophyta</taxon>
        <taxon>Spermatophyta</taxon>
        <taxon>Magnoliopsida</taxon>
        <taxon>eudicotyledons</taxon>
        <taxon>Gunneridae</taxon>
        <taxon>Pentapetalae</taxon>
        <taxon>rosids</taxon>
        <taxon>malvids</taxon>
        <taxon>Brassicales</taxon>
        <taxon>Brassicaceae</taxon>
        <taxon>Arabideae</taxon>
        <taxon>Arabis</taxon>
    </lineage>
</organism>
<dbReference type="Pfam" id="PF01709">
    <property type="entry name" value="Transcrip_reg"/>
    <property type="match status" value="1"/>
</dbReference>
<dbReference type="InterPro" id="IPR048300">
    <property type="entry name" value="TACO1_YebC-like_2nd/3rd_dom"/>
</dbReference>
<dbReference type="InterPro" id="IPR049083">
    <property type="entry name" value="TACO1_YebC_N"/>
</dbReference>
<dbReference type="Gene3D" id="1.10.10.200">
    <property type="match status" value="1"/>
</dbReference>
<evidence type="ECO:0000259" key="3">
    <source>
        <dbReference type="Pfam" id="PF20772"/>
    </source>
</evidence>
<dbReference type="GO" id="GO:0009507">
    <property type="term" value="C:chloroplast"/>
    <property type="evidence" value="ECO:0007669"/>
    <property type="project" value="TreeGrafter"/>
</dbReference>
<evidence type="ECO:0000313" key="5">
    <source>
        <dbReference type="Proteomes" id="UP000489600"/>
    </source>
</evidence>
<evidence type="ECO:0000256" key="1">
    <source>
        <dbReference type="ARBA" id="ARBA00008724"/>
    </source>
</evidence>
<evidence type="ECO:0000259" key="2">
    <source>
        <dbReference type="Pfam" id="PF01709"/>
    </source>
</evidence>
<dbReference type="Proteomes" id="UP000489600">
    <property type="component" value="Unassembled WGS sequence"/>
</dbReference>
<name>A0A565C5Z0_9BRAS</name>
<gene>
    <name evidence="4" type="ORF">ANE_LOCUS19469</name>
</gene>
<dbReference type="PANTHER" id="PTHR12532:SF0">
    <property type="entry name" value="TRANSLATIONAL ACTIVATOR OF CYTOCHROME C OXIDASE 1"/>
    <property type="match status" value="1"/>
</dbReference>
<comment type="caution">
    <text evidence="4">The sequence shown here is derived from an EMBL/GenBank/DDBJ whole genome shotgun (WGS) entry which is preliminary data.</text>
</comment>
<dbReference type="InterPro" id="IPR002876">
    <property type="entry name" value="Transcrip_reg_TACO1-like"/>
</dbReference>
<dbReference type="SUPFAM" id="SSF75625">
    <property type="entry name" value="YebC-like"/>
    <property type="match status" value="1"/>
</dbReference>
<accession>A0A565C5Z0</accession>
<evidence type="ECO:0008006" key="6">
    <source>
        <dbReference type="Google" id="ProtNLM"/>
    </source>
</evidence>
<keyword evidence="5" id="KW-1185">Reference proteome</keyword>
<sequence length="329" mass="36571">MAASHCSMRGAVGVIFLRFSNGVSSRSILNPRRNHHTLLLTMRNWNSLSSISPHTTSFSPLTDQNSTKSQVRKIWVSSPLCMGRRSSKIAGRKGAQDLKKAKLYCRIGKEVVSAVKKGGPNPVSNTALATILDKAKVLDVPKDIVERNIKKASEKGQEAFMEKIYEVYGYGGVSMVVEVLTDKINRSVAAVRSVVKDYGGKMADSGSVMFKFRRVRVVNIKVTEADKDQLLIIALDAGAEDVIEPPTYEDDTDEDREERYYKIVTSSENYSTILSKLRDEGVNFEPDNGSELLPLATVEVDDEAMELNKELMQKLLELDDVDAVYIDQK</sequence>